<dbReference type="InterPro" id="IPR004839">
    <property type="entry name" value="Aminotransferase_I/II_large"/>
</dbReference>
<dbReference type="InterPro" id="IPR022834">
    <property type="entry name" value="AONS_Proteobacteria"/>
</dbReference>
<dbReference type="GO" id="GO:0009102">
    <property type="term" value="P:biotin biosynthetic process"/>
    <property type="evidence" value="ECO:0007669"/>
    <property type="project" value="UniProtKB-UniRule"/>
</dbReference>
<evidence type="ECO:0000256" key="10">
    <source>
        <dbReference type="PIRSR" id="PIRSR604723-51"/>
    </source>
</evidence>
<keyword evidence="5 9" id="KW-0808">Transferase</keyword>
<dbReference type="HAMAP" id="MF_01693">
    <property type="entry name" value="BioF_aminotrans_2"/>
    <property type="match status" value="1"/>
</dbReference>
<dbReference type="InterPro" id="IPR004723">
    <property type="entry name" value="AONS_Archaea/Proteobacteria"/>
</dbReference>
<evidence type="ECO:0000256" key="4">
    <source>
        <dbReference type="ARBA" id="ARBA00011738"/>
    </source>
</evidence>
<feature type="domain" description="Aminotransferase class I/classII large" evidence="11">
    <location>
        <begin position="42"/>
        <end position="391"/>
    </location>
</feature>
<dbReference type="Gene3D" id="3.40.640.10">
    <property type="entry name" value="Type I PLP-dependent aspartate aminotransferase-like (Major domain)"/>
    <property type="match status" value="1"/>
</dbReference>
<dbReference type="PANTHER" id="PTHR13693:SF100">
    <property type="entry name" value="8-AMINO-7-OXONONANOATE SYNTHASE"/>
    <property type="match status" value="1"/>
</dbReference>
<evidence type="ECO:0000256" key="9">
    <source>
        <dbReference type="HAMAP-Rule" id="MF_01693"/>
    </source>
</evidence>
<protein>
    <recommendedName>
        <fullName evidence="9">8-amino-7-oxononanoate synthase</fullName>
        <shortName evidence="9">AONS</shortName>
        <ecNumber evidence="9">2.3.1.47</ecNumber>
    </recommendedName>
    <alternativeName>
        <fullName evidence="9">7-keto-8-amino-pelargonic acid synthase</fullName>
        <shortName evidence="9">7-KAP synthase</shortName>
        <shortName evidence="9">KAPA synthase</shortName>
    </alternativeName>
    <alternativeName>
        <fullName evidence="9">8-amino-7-ketopelargonate synthase</fullName>
    </alternativeName>
</protein>
<dbReference type="PROSITE" id="PS00599">
    <property type="entry name" value="AA_TRANSFER_CLASS_2"/>
    <property type="match status" value="1"/>
</dbReference>
<feature type="binding site" evidence="9">
    <location>
        <position position="138"/>
    </location>
    <ligand>
        <name>substrate</name>
    </ligand>
</feature>
<evidence type="ECO:0000256" key="5">
    <source>
        <dbReference type="ARBA" id="ARBA00022679"/>
    </source>
</evidence>
<dbReference type="RefSeq" id="WP_091816484.1">
    <property type="nucleotide sequence ID" value="NZ_FOCW01000003.1"/>
</dbReference>
<evidence type="ECO:0000313" key="13">
    <source>
        <dbReference type="Proteomes" id="UP000199531"/>
    </source>
</evidence>
<dbReference type="OrthoDB" id="9807157at2"/>
<dbReference type="EC" id="2.3.1.47" evidence="9"/>
<dbReference type="Gene3D" id="3.90.1150.10">
    <property type="entry name" value="Aspartate Aminotransferase, domain 1"/>
    <property type="match status" value="1"/>
</dbReference>
<keyword evidence="6 9" id="KW-0093">Biotin biosynthesis</keyword>
<dbReference type="NCBIfam" id="TIGR00858">
    <property type="entry name" value="bioF"/>
    <property type="match status" value="1"/>
</dbReference>
<evidence type="ECO:0000313" key="12">
    <source>
        <dbReference type="EMBL" id="SEN61574.1"/>
    </source>
</evidence>
<keyword evidence="13" id="KW-1185">Reference proteome</keyword>
<comment type="pathway">
    <text evidence="2 9">Cofactor biosynthesis; biotin biosynthesis.</text>
</comment>
<feature type="binding site" evidence="9">
    <location>
        <position position="240"/>
    </location>
    <ligand>
        <name>pyridoxal 5'-phosphate</name>
        <dbReference type="ChEBI" id="CHEBI:597326"/>
    </ligand>
</feature>
<feature type="binding site" evidence="9">
    <location>
        <position position="184"/>
    </location>
    <ligand>
        <name>pyridoxal 5'-phosphate</name>
        <dbReference type="ChEBI" id="CHEBI:597326"/>
    </ligand>
</feature>
<proteinExistence type="inferred from homology"/>
<dbReference type="GO" id="GO:0030170">
    <property type="term" value="F:pyridoxal phosphate binding"/>
    <property type="evidence" value="ECO:0007669"/>
    <property type="project" value="UniProtKB-UniRule"/>
</dbReference>
<keyword evidence="7 9" id="KW-0663">Pyridoxal phosphate</keyword>
<dbReference type="InterPro" id="IPR015421">
    <property type="entry name" value="PyrdxlP-dep_Trfase_major"/>
</dbReference>
<feature type="binding site" evidence="9">
    <location>
        <position position="212"/>
    </location>
    <ligand>
        <name>pyridoxal 5'-phosphate</name>
        <dbReference type="ChEBI" id="CHEBI:597326"/>
    </ligand>
</feature>
<comment type="cofactor">
    <cofactor evidence="1 9 10">
        <name>pyridoxal 5'-phosphate</name>
        <dbReference type="ChEBI" id="CHEBI:597326"/>
    </cofactor>
</comment>
<dbReference type="InterPro" id="IPR001917">
    <property type="entry name" value="Aminotrans_II_pyridoxalP_BS"/>
</dbReference>
<evidence type="ECO:0000256" key="3">
    <source>
        <dbReference type="ARBA" id="ARBA00010008"/>
    </source>
</evidence>
<evidence type="ECO:0000256" key="1">
    <source>
        <dbReference type="ARBA" id="ARBA00001933"/>
    </source>
</evidence>
<feature type="binding site" evidence="9">
    <location>
        <position position="364"/>
    </location>
    <ligand>
        <name>substrate</name>
    </ligand>
</feature>
<gene>
    <name evidence="9" type="primary">bioF</name>
    <name evidence="12" type="ORF">SAMN02745977_01654</name>
</gene>
<reference evidence="12 13" key="1">
    <citation type="submission" date="2016-10" db="EMBL/GenBank/DDBJ databases">
        <authorList>
            <person name="de Groot N.N."/>
        </authorList>
    </citation>
    <scope>NUCLEOTIDE SEQUENCE [LARGE SCALE GENOMIC DNA]</scope>
    <source>
        <strain evidence="12 13">DSM 15123</strain>
    </source>
</reference>
<dbReference type="UniPathway" id="UPA00078"/>
<dbReference type="SUPFAM" id="SSF53383">
    <property type="entry name" value="PLP-dependent transferases"/>
    <property type="match status" value="1"/>
</dbReference>
<comment type="function">
    <text evidence="9">Catalyzes the decarboxylative condensation of pimeloyl-[acyl-carrier protein] and L-alanine to produce 8-amino-7-oxononanoate (AON), [acyl-carrier protein], and carbon dioxide.</text>
</comment>
<comment type="catalytic activity">
    <reaction evidence="8 9">
        <text>6-carboxyhexanoyl-[ACP] + L-alanine + H(+) = (8S)-8-amino-7-oxononanoate + holo-[ACP] + CO2</text>
        <dbReference type="Rhea" id="RHEA:42288"/>
        <dbReference type="Rhea" id="RHEA-COMP:9685"/>
        <dbReference type="Rhea" id="RHEA-COMP:9955"/>
        <dbReference type="ChEBI" id="CHEBI:15378"/>
        <dbReference type="ChEBI" id="CHEBI:16526"/>
        <dbReference type="ChEBI" id="CHEBI:57972"/>
        <dbReference type="ChEBI" id="CHEBI:64479"/>
        <dbReference type="ChEBI" id="CHEBI:78846"/>
        <dbReference type="ChEBI" id="CHEBI:149468"/>
        <dbReference type="EC" id="2.3.1.47"/>
    </reaction>
</comment>
<dbReference type="GO" id="GO:0008710">
    <property type="term" value="F:8-amino-7-oxononanoate synthase activity"/>
    <property type="evidence" value="ECO:0007669"/>
    <property type="project" value="UniProtKB-UniRule"/>
</dbReference>
<dbReference type="AlphaFoldDB" id="A0A1H8HZZ6"/>
<evidence type="ECO:0000256" key="6">
    <source>
        <dbReference type="ARBA" id="ARBA00022756"/>
    </source>
</evidence>
<dbReference type="InterPro" id="IPR050087">
    <property type="entry name" value="AON_synthase_class-II"/>
</dbReference>
<dbReference type="Pfam" id="PF00155">
    <property type="entry name" value="Aminotran_1_2"/>
    <property type="match status" value="1"/>
</dbReference>
<evidence type="ECO:0000256" key="2">
    <source>
        <dbReference type="ARBA" id="ARBA00004746"/>
    </source>
</evidence>
<feature type="modified residue" description="N6-(pyridoxal phosphate)lysine" evidence="9 10">
    <location>
        <position position="243"/>
    </location>
</feature>
<evidence type="ECO:0000256" key="8">
    <source>
        <dbReference type="ARBA" id="ARBA00047715"/>
    </source>
</evidence>
<comment type="subunit">
    <text evidence="4 9">Homodimer.</text>
</comment>
<evidence type="ECO:0000259" key="11">
    <source>
        <dbReference type="Pfam" id="PF00155"/>
    </source>
</evidence>
<dbReference type="InterPro" id="IPR015424">
    <property type="entry name" value="PyrdxlP-dep_Trfase"/>
</dbReference>
<sequence length="399" mass="43083">MLIAHLREELDRLAAEGLQRRRRVVQTPCGPEQRLSGQQQPLLSFCSNDYLGLAQHPALIQALAEGAARWGVGAGASHLVSGHMQVHEDVETAFARWQQAHIPEAQALLFGSGFMANMALMTALGGSDATIFADKLNHASLIDGGLLAQAEMRRYPHGQLEQLERLLQRCTTPIRLIVTDAVFSMDGDVADLPGLLRLAEAYDAWLVIDDAHGLGVLGTQGHGSLEHFGLHSERLIWMGTLGKAMGVAGAVVVAHATIIDWLVQRARPYIYTTGMPPALAHVLLASMALVESEEGAARRAHLQAMIGRLREGLWALLFGHAHWSLPESSTAIQPLIVGSNEEALHLSAALERQGLWVPAIRPPTVPAGTARLRFTLSAAHTGEQLDRLLATLARMEGVA</sequence>
<dbReference type="PANTHER" id="PTHR13693">
    <property type="entry name" value="CLASS II AMINOTRANSFERASE/8-AMINO-7-OXONONANOATE SYNTHASE"/>
    <property type="match status" value="1"/>
</dbReference>
<name>A0A1H8HZZ6_9BURK</name>
<dbReference type="InterPro" id="IPR015422">
    <property type="entry name" value="PyrdxlP-dep_Trfase_small"/>
</dbReference>
<evidence type="ECO:0000256" key="7">
    <source>
        <dbReference type="ARBA" id="ARBA00022898"/>
    </source>
</evidence>
<accession>A0A1H8HZZ6</accession>
<comment type="similarity">
    <text evidence="3 9">Belongs to the class-II pyridoxal-phosphate-dependent aminotransferase family. BioF subfamily.</text>
</comment>
<feature type="binding site" evidence="9">
    <location>
        <begin position="113"/>
        <end position="114"/>
    </location>
    <ligand>
        <name>pyridoxal 5'-phosphate</name>
        <dbReference type="ChEBI" id="CHEBI:597326"/>
    </ligand>
</feature>
<feature type="binding site" evidence="9">
    <location>
        <position position="20"/>
    </location>
    <ligand>
        <name>substrate</name>
    </ligand>
</feature>
<organism evidence="12 13">
    <name type="scientific">Brachymonas denitrificans DSM 15123</name>
    <dbReference type="NCBI Taxonomy" id="1121117"/>
    <lineage>
        <taxon>Bacteria</taxon>
        <taxon>Pseudomonadati</taxon>
        <taxon>Pseudomonadota</taxon>
        <taxon>Betaproteobacteria</taxon>
        <taxon>Burkholderiales</taxon>
        <taxon>Comamonadaceae</taxon>
        <taxon>Brachymonas</taxon>
    </lineage>
</organism>
<dbReference type="Proteomes" id="UP000199531">
    <property type="component" value="Unassembled WGS sequence"/>
</dbReference>
<dbReference type="STRING" id="1121117.SAMN02745977_01654"/>
<dbReference type="EMBL" id="FOCW01000003">
    <property type="protein sequence ID" value="SEN61574.1"/>
    <property type="molecule type" value="Genomic_DNA"/>
</dbReference>